<comment type="caution">
    <text evidence="3">The sequence shown here is derived from an EMBL/GenBank/DDBJ whole genome shotgun (WGS) entry which is preliminary data.</text>
</comment>
<evidence type="ECO:0000256" key="2">
    <source>
        <dbReference type="SAM" id="Phobius"/>
    </source>
</evidence>
<dbReference type="RefSeq" id="WP_386698761.1">
    <property type="nucleotide sequence ID" value="NZ_JBHSIY010000001.1"/>
</dbReference>
<accession>A0ABV9SG51</accession>
<evidence type="ECO:0000313" key="3">
    <source>
        <dbReference type="EMBL" id="MFC4865165.1"/>
    </source>
</evidence>
<organism evidence="3 4">
    <name type="scientific">Streptomonospora arabica</name>
    <dbReference type="NCBI Taxonomy" id="412417"/>
    <lineage>
        <taxon>Bacteria</taxon>
        <taxon>Bacillati</taxon>
        <taxon>Actinomycetota</taxon>
        <taxon>Actinomycetes</taxon>
        <taxon>Streptosporangiales</taxon>
        <taxon>Nocardiopsidaceae</taxon>
        <taxon>Streptomonospora</taxon>
    </lineage>
</organism>
<keyword evidence="2" id="KW-1133">Transmembrane helix</keyword>
<feature type="transmembrane region" description="Helical" evidence="2">
    <location>
        <begin position="169"/>
        <end position="192"/>
    </location>
</feature>
<evidence type="ECO:0008006" key="5">
    <source>
        <dbReference type="Google" id="ProtNLM"/>
    </source>
</evidence>
<feature type="transmembrane region" description="Helical" evidence="2">
    <location>
        <begin position="241"/>
        <end position="259"/>
    </location>
</feature>
<dbReference type="Proteomes" id="UP001595858">
    <property type="component" value="Unassembled WGS sequence"/>
</dbReference>
<evidence type="ECO:0000313" key="4">
    <source>
        <dbReference type="Proteomes" id="UP001595858"/>
    </source>
</evidence>
<keyword evidence="2" id="KW-0472">Membrane</keyword>
<sequence length="264" mass="27750">MTEQAAQLVLQYLSRVADAAYGNVPARHRAAYLADLRSRIDRACTAADAETVGDVRRILHGFGRPAELIARELDAEATASAGPVRTAAHAAEEDDAEGAEERRRAVSAPANRPVREPPPWRSGARPPARRPRPRARPSGGTPPAPGRRTDALAGLPAALRRHPGEAVGVLLYLAAGAVGALAAAWLVGAAIVALSRVWTGLDKAAGLGLPLLATLVGMALWESGVDHIYVDQIIWKSLTDTGVIGLRAAALATGVYLALRLPHR</sequence>
<feature type="transmembrane region" description="Helical" evidence="2">
    <location>
        <begin position="204"/>
        <end position="221"/>
    </location>
</feature>
<proteinExistence type="predicted"/>
<protein>
    <recommendedName>
        <fullName evidence="5">Integral membrane protein</fullName>
    </recommendedName>
</protein>
<feature type="region of interest" description="Disordered" evidence="1">
    <location>
        <begin position="80"/>
        <end position="150"/>
    </location>
</feature>
<evidence type="ECO:0000256" key="1">
    <source>
        <dbReference type="SAM" id="MobiDB-lite"/>
    </source>
</evidence>
<gene>
    <name evidence="3" type="ORF">ACFPCZ_00855</name>
</gene>
<reference evidence="4" key="1">
    <citation type="journal article" date="2019" name="Int. J. Syst. Evol. Microbiol.">
        <title>The Global Catalogue of Microorganisms (GCM) 10K type strain sequencing project: providing services to taxonomists for standard genome sequencing and annotation.</title>
        <authorList>
            <consortium name="The Broad Institute Genomics Platform"/>
            <consortium name="The Broad Institute Genome Sequencing Center for Infectious Disease"/>
            <person name="Wu L."/>
            <person name="Ma J."/>
        </authorList>
    </citation>
    <scope>NUCLEOTIDE SEQUENCE [LARGE SCALE GENOMIC DNA]</scope>
    <source>
        <strain evidence="4">CGMCC 4.7304</strain>
    </source>
</reference>
<name>A0ABV9SG51_9ACTN</name>
<keyword evidence="4" id="KW-1185">Reference proteome</keyword>
<keyword evidence="2" id="KW-0812">Transmembrane</keyword>
<dbReference type="EMBL" id="JBHSIY010000001">
    <property type="protein sequence ID" value="MFC4865165.1"/>
    <property type="molecule type" value="Genomic_DNA"/>
</dbReference>